<reference evidence="3" key="1">
    <citation type="thesis" date="2021" institute="BYU ScholarsArchive" country="Provo, UT, USA">
        <title>Applications of and Algorithms for Genome Assembly and Genomic Analyses with an Emphasis on Marine Teleosts.</title>
        <authorList>
            <person name="Pickett B.D."/>
        </authorList>
    </citation>
    <scope>NUCLEOTIDE SEQUENCE</scope>
    <source>
        <strain evidence="3">HI-2016</strain>
    </source>
</reference>
<feature type="region of interest" description="Disordered" evidence="1">
    <location>
        <begin position="286"/>
        <end position="306"/>
    </location>
</feature>
<evidence type="ECO:0000259" key="2">
    <source>
        <dbReference type="Pfam" id="PF19280"/>
    </source>
</evidence>
<feature type="domain" description="Ceramide kinase C-terminal" evidence="2">
    <location>
        <begin position="212"/>
        <end position="261"/>
    </location>
</feature>
<evidence type="ECO:0000313" key="4">
    <source>
        <dbReference type="Proteomes" id="UP000824540"/>
    </source>
</evidence>
<accession>A0A8T2NKT4</accession>
<proteinExistence type="predicted"/>
<dbReference type="AlphaFoldDB" id="A0A8T2NKT4"/>
<evidence type="ECO:0000313" key="3">
    <source>
        <dbReference type="EMBL" id="KAG9340995.1"/>
    </source>
</evidence>
<gene>
    <name evidence="3" type="ORF">JZ751_020190</name>
</gene>
<comment type="caution">
    <text evidence="3">The sequence shown here is derived from an EMBL/GenBank/DDBJ whole genome shotgun (WGS) entry which is preliminary data.</text>
</comment>
<evidence type="ECO:0000256" key="1">
    <source>
        <dbReference type="SAM" id="MobiDB-lite"/>
    </source>
</evidence>
<keyword evidence="4" id="KW-1185">Reference proteome</keyword>
<dbReference type="InterPro" id="IPR045363">
    <property type="entry name" value="CERK_C"/>
</dbReference>
<dbReference type="EMBL" id="JAFBMS010000039">
    <property type="protein sequence ID" value="KAG9340995.1"/>
    <property type="molecule type" value="Genomic_DNA"/>
</dbReference>
<name>A0A8T2NKT4_9TELE</name>
<dbReference type="OrthoDB" id="3853857at2759"/>
<protein>
    <recommendedName>
        <fullName evidence="2">Ceramide kinase C-terminal domain-containing protein</fullName>
    </recommendedName>
</protein>
<organism evidence="3 4">
    <name type="scientific">Albula glossodonta</name>
    <name type="common">roundjaw bonefish</name>
    <dbReference type="NCBI Taxonomy" id="121402"/>
    <lineage>
        <taxon>Eukaryota</taxon>
        <taxon>Metazoa</taxon>
        <taxon>Chordata</taxon>
        <taxon>Craniata</taxon>
        <taxon>Vertebrata</taxon>
        <taxon>Euteleostomi</taxon>
        <taxon>Actinopterygii</taxon>
        <taxon>Neopterygii</taxon>
        <taxon>Teleostei</taxon>
        <taxon>Albuliformes</taxon>
        <taxon>Albulidae</taxon>
        <taxon>Albula</taxon>
    </lineage>
</organism>
<dbReference type="Proteomes" id="UP000824540">
    <property type="component" value="Unassembled WGS sequence"/>
</dbReference>
<dbReference type="Pfam" id="PF19280">
    <property type="entry name" value="CERK_C"/>
    <property type="match status" value="1"/>
</dbReference>
<sequence length="372" mass="41049">MCRRRGLRCVEGEGSDLRRGFRSVEGEGSGLRRGFRCVEGEGSDLRRGFRCVEGEGSDVRRGFRCVEGEGSDLRRGFRSVEGEGSGLRRGFRCVEGEGSDKERAQICRRRGFRSVEGEGSDLRRGFRSVEGEGSDVRRGFRSVEGEGSDVRRGFRSVEGEGSDLRRGFRCVEGEGSDVRRGFRSVEGEGSGHRQAVDVCSFSSLGRLVRFGFSGMFGFGGRTLALAEKHRWMPPHQRREFAVIKTLANLKLAACSEALSPVCVMWYRGERSLAECSGPLPEHQCDGHPLPLLHGPQRTGPQHQAQSPSSRCWCVLKPNTRLVCLRAHWIRSEREQGVILRLGSVAGSDCPGQASNRTNQQIITLIKPSGSAD</sequence>